<dbReference type="GO" id="GO:0102076">
    <property type="term" value="F:beta,beta-carotene-9',10'-cleaving oxygenase activity"/>
    <property type="evidence" value="ECO:0007669"/>
    <property type="project" value="UniProtKB-EC"/>
</dbReference>
<comment type="caution">
    <text evidence="24">The sequence shown here is derived from an EMBL/GenBank/DDBJ whole genome shotgun (WGS) entry which is preliminary data.</text>
</comment>
<keyword evidence="6 23" id="KW-0408">Iron</keyword>
<evidence type="ECO:0000256" key="22">
    <source>
        <dbReference type="ARBA" id="ARBA00049207"/>
    </source>
</evidence>
<dbReference type="EMBL" id="CAIIXF020000001">
    <property type="protein sequence ID" value="CAH1775299.1"/>
    <property type="molecule type" value="Genomic_DNA"/>
</dbReference>
<evidence type="ECO:0000256" key="18">
    <source>
        <dbReference type="ARBA" id="ARBA00048381"/>
    </source>
</evidence>
<evidence type="ECO:0000256" key="19">
    <source>
        <dbReference type="ARBA" id="ARBA00048862"/>
    </source>
</evidence>
<comment type="catalytic activity">
    <reaction evidence="22">
        <text>13-cis-lycopene + O2 = 13-cis-10'-apo-lycopenal + (3E,5E)-6,10-dimethylundeca-3,5,9-trien-2-one</text>
        <dbReference type="Rhea" id="RHEA:68448"/>
        <dbReference type="ChEBI" id="CHEBI:15379"/>
        <dbReference type="ChEBI" id="CHEBI:67207"/>
        <dbReference type="ChEBI" id="CHEBI:177907"/>
        <dbReference type="ChEBI" id="CHEBI:177908"/>
    </reaction>
    <physiologicalReaction direction="left-to-right" evidence="22">
        <dbReference type="Rhea" id="RHEA:68449"/>
    </physiologicalReaction>
</comment>
<evidence type="ECO:0000256" key="1">
    <source>
        <dbReference type="ARBA" id="ARBA00004173"/>
    </source>
</evidence>
<accession>A0A8S4N237</accession>
<comment type="catalytic activity">
    <reaction evidence="9">
        <text>all-trans-zeaxanthin + O2 = (3R)-3-hydroxy-10'-apo-beta-carotenal + (3R)-hydroxy-beta-ionone</text>
        <dbReference type="Rhea" id="RHEA:68104"/>
        <dbReference type="ChEBI" id="CHEBI:15379"/>
        <dbReference type="ChEBI" id="CHEBI:27547"/>
        <dbReference type="ChEBI" id="CHEBI:53173"/>
        <dbReference type="ChEBI" id="CHEBI:177902"/>
    </reaction>
    <physiologicalReaction direction="left-to-right" evidence="9">
        <dbReference type="Rhea" id="RHEA:68105"/>
    </physiologicalReaction>
</comment>
<proteinExistence type="inferred from homology"/>
<comment type="catalytic activity">
    <reaction evidence="21">
        <text>beta-cryptoxanthin + O2 = all-trans-10'-apo-beta-carotenal + (3R)-hydroxy-beta-ionone</text>
        <dbReference type="Rhea" id="RHEA:68440"/>
        <dbReference type="ChEBI" id="CHEBI:10362"/>
        <dbReference type="ChEBI" id="CHEBI:15379"/>
        <dbReference type="ChEBI" id="CHEBI:53153"/>
        <dbReference type="ChEBI" id="CHEBI:53173"/>
    </reaction>
    <physiologicalReaction direction="left-to-right" evidence="21">
        <dbReference type="Rhea" id="RHEA:68441"/>
    </physiologicalReaction>
</comment>
<keyword evidence="8" id="KW-0496">Mitochondrion</keyword>
<dbReference type="PANTHER" id="PTHR10543:SF122">
    <property type="entry name" value="CAROTENOID-CLEAVING DIOXYGENASE, MITOCHONDRIAL"/>
    <property type="match status" value="1"/>
</dbReference>
<evidence type="ECO:0000256" key="7">
    <source>
        <dbReference type="ARBA" id="ARBA00023098"/>
    </source>
</evidence>
<comment type="catalytic activity">
    <reaction evidence="15">
        <text>5-cis-lycopene + O2 = 5-cis-10'-apo-lycopenal + (3E,5E)-6,10-dimethylundeca-3,5,9-trien-2-one</text>
        <dbReference type="Rhea" id="RHEA:68444"/>
        <dbReference type="ChEBI" id="CHEBI:15379"/>
        <dbReference type="ChEBI" id="CHEBI:67207"/>
        <dbReference type="ChEBI" id="CHEBI:177905"/>
        <dbReference type="ChEBI" id="CHEBI:177906"/>
    </reaction>
    <physiologicalReaction direction="left-to-right" evidence="15">
        <dbReference type="Rhea" id="RHEA:68445"/>
    </physiologicalReaction>
</comment>
<keyword evidence="3 23" id="KW-0479">Metal-binding</keyword>
<comment type="catalytic activity">
    <reaction evidence="19">
        <text>lutein + O2 = (3R,6R)-3-hydroxy-10'-apo-alpha-carotenal + (3R)-hydroxy-beta-ionone</text>
        <dbReference type="Rhea" id="RHEA:68432"/>
        <dbReference type="ChEBI" id="CHEBI:15379"/>
        <dbReference type="ChEBI" id="CHEBI:28838"/>
        <dbReference type="ChEBI" id="CHEBI:53173"/>
        <dbReference type="ChEBI" id="CHEBI:177903"/>
    </reaction>
    <physiologicalReaction direction="left-to-right" evidence="19">
        <dbReference type="Rhea" id="RHEA:68433"/>
    </physiologicalReaction>
</comment>
<organism evidence="24 25">
    <name type="scientific">Owenia fusiformis</name>
    <name type="common">Polychaete worm</name>
    <dbReference type="NCBI Taxonomy" id="6347"/>
    <lineage>
        <taxon>Eukaryota</taxon>
        <taxon>Metazoa</taxon>
        <taxon>Spiralia</taxon>
        <taxon>Lophotrochozoa</taxon>
        <taxon>Annelida</taxon>
        <taxon>Polychaeta</taxon>
        <taxon>Sedentaria</taxon>
        <taxon>Canalipalpata</taxon>
        <taxon>Sabellida</taxon>
        <taxon>Oweniida</taxon>
        <taxon>Oweniidae</taxon>
        <taxon>Owenia</taxon>
    </lineage>
</organism>
<reference evidence="24" key="1">
    <citation type="submission" date="2022-03" db="EMBL/GenBank/DDBJ databases">
        <authorList>
            <person name="Martin C."/>
        </authorList>
    </citation>
    <scope>NUCLEOTIDE SEQUENCE</scope>
</reference>
<gene>
    <name evidence="24" type="ORF">OFUS_LOCUS2623</name>
</gene>
<name>A0A8S4N237_OWEFU</name>
<dbReference type="GO" id="GO:0016121">
    <property type="term" value="P:carotene catabolic process"/>
    <property type="evidence" value="ECO:0007669"/>
    <property type="project" value="TreeGrafter"/>
</dbReference>
<evidence type="ECO:0000313" key="24">
    <source>
        <dbReference type="EMBL" id="CAH1775299.1"/>
    </source>
</evidence>
<comment type="catalytic activity">
    <reaction evidence="10">
        <text>(3R,6R)-3-hydroxy-10'-apo-alpha-carotenal + O2 = (3R,6R)-hydroxy-alpha-ionone + 4,9-dimethyldodeca-2,4,6,8,10-pentaenedial</text>
        <dbReference type="Rhea" id="RHEA:68436"/>
        <dbReference type="ChEBI" id="CHEBI:15379"/>
        <dbReference type="ChEBI" id="CHEBI:53171"/>
        <dbReference type="ChEBI" id="CHEBI:177903"/>
        <dbReference type="ChEBI" id="CHEBI:177904"/>
    </reaction>
    <physiologicalReaction direction="left-to-right" evidence="10">
        <dbReference type="Rhea" id="RHEA:68437"/>
    </physiologicalReaction>
</comment>
<comment type="function">
    <text evidence="13">Broad specificity mitochondrial dioxygenase that mediates the asymmetric oxidative cleavage of carotenoids. Cleaves carotenes (pure hydrocarbon carotenoids) such as all-trans-beta-carotene and lycopene as well as xanthophylls (oxygenated carotenoids) such as zeaxanthin, lutein and beta-cryptoxanthin at both the 9,10 and the 9',10' carbon-carbon double bond. Through its function in carotenoids metabolism regulates oxidative stress and the production of important signaling molecules.</text>
</comment>
<dbReference type="AlphaFoldDB" id="A0A8S4N237"/>
<dbReference type="EC" id="1.13.11.71" evidence="11"/>
<keyword evidence="7" id="KW-0443">Lipid metabolism</keyword>
<dbReference type="GO" id="GO:0046872">
    <property type="term" value="F:metal ion binding"/>
    <property type="evidence" value="ECO:0007669"/>
    <property type="project" value="UniProtKB-KW"/>
</dbReference>
<keyword evidence="4" id="KW-0223">Dioxygenase</keyword>
<feature type="binding site" evidence="23">
    <location>
        <position position="231"/>
    </location>
    <ligand>
        <name>Fe cation</name>
        <dbReference type="ChEBI" id="CHEBI:24875"/>
        <note>catalytic</note>
    </ligand>
</feature>
<evidence type="ECO:0000256" key="21">
    <source>
        <dbReference type="ARBA" id="ARBA00049190"/>
    </source>
</evidence>
<keyword evidence="25" id="KW-1185">Reference proteome</keyword>
<dbReference type="PANTHER" id="PTHR10543">
    <property type="entry name" value="BETA-CAROTENE DIOXYGENASE"/>
    <property type="match status" value="1"/>
</dbReference>
<protein>
    <recommendedName>
        <fullName evidence="12">Carotenoid-cleaving dioxygenase, mitochondrial</fullName>
        <ecNumber evidence="11">1.13.11.71</ecNumber>
    </recommendedName>
</protein>
<evidence type="ECO:0000256" key="23">
    <source>
        <dbReference type="PIRSR" id="PIRSR604294-1"/>
    </source>
</evidence>
<evidence type="ECO:0000256" key="13">
    <source>
        <dbReference type="ARBA" id="ARBA00045336"/>
    </source>
</evidence>
<evidence type="ECO:0000256" key="4">
    <source>
        <dbReference type="ARBA" id="ARBA00022964"/>
    </source>
</evidence>
<sequence>MSQGNIGDLFKTAGEQPQQIEALISGTIPTWIKGGLLRNGPGQFEVGKDKYNHWFDGHSLLHRFDFDNGVVKYHSKFLESNSRAEAIKKNRIVVTEFGTVTAPDPCMNIFQRFASYFTRPTPSDNNPVSITNLGDGVYVSTDSRILRRIDPETLETGERVDISQLVAVNVVATHPHTDPDGTYYNLGTNMKSGCYHVIKISPGANKADPVEGAEILHTIPMENSRRPAYYHSFSMTVNYIIFHEQPYRFSPLGLLTRNFNKKGIDELMEFDPSLKSIFHICDKRTGEVRSLKYVTKPFVNFHSMNAYEKDDHVIVDVCASDGGAQYDRLYLRSLGKLIDSKDLDEQFTSDQLTHPRRFVLPLDIAKDGPRNVNLVKLEDGFTSATATLKNDGCIHLTYEPLHEEDESPGIGFDFPTMNYNFYNGRPYRYSYGARFSIPADRIIKLDVQNKTTQEWQEDDCYPSEPIFVPAPDALKEDEGVVLSLVLSPSKDKSTFLLVLDGESFKELGRATIPYDFPYGLHGAFV</sequence>
<evidence type="ECO:0000256" key="9">
    <source>
        <dbReference type="ARBA" id="ARBA00035797"/>
    </source>
</evidence>
<evidence type="ECO:0000256" key="15">
    <source>
        <dbReference type="ARBA" id="ARBA00047747"/>
    </source>
</evidence>
<evidence type="ECO:0000256" key="10">
    <source>
        <dbReference type="ARBA" id="ARBA00036274"/>
    </source>
</evidence>
<evidence type="ECO:0000256" key="20">
    <source>
        <dbReference type="ARBA" id="ARBA00049156"/>
    </source>
</evidence>
<evidence type="ECO:0000256" key="12">
    <source>
        <dbReference type="ARBA" id="ARBA00040536"/>
    </source>
</evidence>
<comment type="catalytic activity">
    <reaction evidence="17">
        <text>all-trans-10'-apo-beta-carotenal + O2 = beta-ionone + 4,9-dimethyldodeca-2,4,6,8,10-pentaenedial</text>
        <dbReference type="Rhea" id="RHEA:68452"/>
        <dbReference type="ChEBI" id="CHEBI:15379"/>
        <dbReference type="ChEBI" id="CHEBI:32325"/>
        <dbReference type="ChEBI" id="CHEBI:53153"/>
        <dbReference type="ChEBI" id="CHEBI:53171"/>
    </reaction>
    <physiologicalReaction direction="left-to-right" evidence="17">
        <dbReference type="Rhea" id="RHEA:68453"/>
    </physiologicalReaction>
</comment>
<comment type="catalytic activity">
    <reaction evidence="14">
        <text>(3R)-3-hydroxy-10'-apo-beta-carotenal + O2 = 4,9-dimethyldodeca-2,4,6,8,10-pentaenedial + (3R)-hydroxy-beta-ionone</text>
        <dbReference type="Rhea" id="RHEA:68424"/>
        <dbReference type="ChEBI" id="CHEBI:15379"/>
        <dbReference type="ChEBI" id="CHEBI:53171"/>
        <dbReference type="ChEBI" id="CHEBI:53173"/>
        <dbReference type="ChEBI" id="CHEBI:177902"/>
    </reaction>
    <physiologicalReaction direction="left-to-right" evidence="14">
        <dbReference type="Rhea" id="RHEA:68425"/>
    </physiologicalReaction>
</comment>
<evidence type="ECO:0000256" key="8">
    <source>
        <dbReference type="ARBA" id="ARBA00023128"/>
    </source>
</evidence>
<dbReference type="Pfam" id="PF03055">
    <property type="entry name" value="RPE65"/>
    <property type="match status" value="1"/>
</dbReference>
<comment type="subcellular location">
    <subcellularLocation>
        <location evidence="1">Mitochondrion</location>
    </subcellularLocation>
</comment>
<comment type="catalytic activity">
    <reaction evidence="20">
        <text>all-trans-beta-carotene + O2 = beta-ionone + all-trans-10'-apo-beta-carotenal</text>
        <dbReference type="Rhea" id="RHEA:26389"/>
        <dbReference type="ChEBI" id="CHEBI:15379"/>
        <dbReference type="ChEBI" id="CHEBI:17579"/>
        <dbReference type="ChEBI" id="CHEBI:32325"/>
        <dbReference type="ChEBI" id="CHEBI:53153"/>
        <dbReference type="EC" id="1.13.11.71"/>
    </reaction>
    <physiologicalReaction direction="left-to-right" evidence="20">
        <dbReference type="Rhea" id="RHEA:26390"/>
    </physiologicalReaction>
</comment>
<feature type="binding site" evidence="23">
    <location>
        <position position="302"/>
    </location>
    <ligand>
        <name>Fe cation</name>
        <dbReference type="ChEBI" id="CHEBI:24875"/>
        <note>catalytic</note>
    </ligand>
</feature>
<comment type="catalytic activity">
    <reaction evidence="16">
        <text>lutein + O2 = (3R,6R)-hydroxy-alpha-ionone + (3R)-3-hydroxy-10'-apo-beta-carotenal</text>
        <dbReference type="Rhea" id="RHEA:68428"/>
        <dbReference type="ChEBI" id="CHEBI:15379"/>
        <dbReference type="ChEBI" id="CHEBI:28838"/>
        <dbReference type="ChEBI" id="CHEBI:177902"/>
        <dbReference type="ChEBI" id="CHEBI:177904"/>
    </reaction>
    <physiologicalReaction direction="left-to-right" evidence="16">
        <dbReference type="Rhea" id="RHEA:68429"/>
    </physiologicalReaction>
</comment>
<evidence type="ECO:0000256" key="11">
    <source>
        <dbReference type="ARBA" id="ARBA00038847"/>
    </source>
</evidence>
<dbReference type="GO" id="GO:0042574">
    <property type="term" value="P:retinal metabolic process"/>
    <property type="evidence" value="ECO:0007669"/>
    <property type="project" value="TreeGrafter"/>
</dbReference>
<evidence type="ECO:0000256" key="14">
    <source>
        <dbReference type="ARBA" id="ARBA00047577"/>
    </source>
</evidence>
<evidence type="ECO:0000313" key="25">
    <source>
        <dbReference type="Proteomes" id="UP000749559"/>
    </source>
</evidence>
<evidence type="ECO:0000256" key="6">
    <source>
        <dbReference type="ARBA" id="ARBA00023004"/>
    </source>
</evidence>
<evidence type="ECO:0000256" key="2">
    <source>
        <dbReference type="ARBA" id="ARBA00006787"/>
    </source>
</evidence>
<feature type="binding site" evidence="23">
    <location>
        <position position="521"/>
    </location>
    <ligand>
        <name>Fe cation</name>
        <dbReference type="ChEBI" id="CHEBI:24875"/>
        <note>catalytic</note>
    </ligand>
</feature>
<keyword evidence="5" id="KW-0560">Oxidoreductase</keyword>
<comment type="cofactor">
    <cofactor evidence="23">
        <name>Fe(2+)</name>
        <dbReference type="ChEBI" id="CHEBI:29033"/>
    </cofactor>
    <text evidence="23">Binds 1 Fe(2+) ion per subunit.</text>
</comment>
<dbReference type="OrthoDB" id="407010at2759"/>
<comment type="similarity">
    <text evidence="2">Belongs to the carotenoid oxygenase family.</text>
</comment>
<dbReference type="GO" id="GO:0003834">
    <property type="term" value="F:beta-carotene 15,15'-dioxygenase activity"/>
    <property type="evidence" value="ECO:0007669"/>
    <property type="project" value="TreeGrafter"/>
</dbReference>
<dbReference type="InterPro" id="IPR004294">
    <property type="entry name" value="Carotenoid_Oase"/>
</dbReference>
<dbReference type="GO" id="GO:0010436">
    <property type="term" value="F:carotenoid dioxygenase activity"/>
    <property type="evidence" value="ECO:0007669"/>
    <property type="project" value="TreeGrafter"/>
</dbReference>
<evidence type="ECO:0000256" key="16">
    <source>
        <dbReference type="ARBA" id="ARBA00047865"/>
    </source>
</evidence>
<dbReference type="GO" id="GO:0005739">
    <property type="term" value="C:mitochondrion"/>
    <property type="evidence" value="ECO:0007669"/>
    <property type="project" value="UniProtKB-SubCell"/>
</dbReference>
<dbReference type="Proteomes" id="UP000749559">
    <property type="component" value="Unassembled WGS sequence"/>
</dbReference>
<evidence type="ECO:0000256" key="3">
    <source>
        <dbReference type="ARBA" id="ARBA00022723"/>
    </source>
</evidence>
<feature type="binding site" evidence="23">
    <location>
        <position position="174"/>
    </location>
    <ligand>
        <name>Fe cation</name>
        <dbReference type="ChEBI" id="CHEBI:24875"/>
        <note>catalytic</note>
    </ligand>
</feature>
<evidence type="ECO:0000256" key="5">
    <source>
        <dbReference type="ARBA" id="ARBA00023002"/>
    </source>
</evidence>
<evidence type="ECO:0000256" key="17">
    <source>
        <dbReference type="ARBA" id="ARBA00048043"/>
    </source>
</evidence>
<comment type="catalytic activity">
    <reaction evidence="18">
        <text>all-trans-zeaxanthin + 2 O2 = 4,9-dimethyldodeca-2,4,6,8,10-pentaenedial + 2 (3R)-hydroxy-beta-ionone</text>
        <dbReference type="Rhea" id="RHEA:26393"/>
        <dbReference type="ChEBI" id="CHEBI:15379"/>
        <dbReference type="ChEBI" id="CHEBI:27547"/>
        <dbReference type="ChEBI" id="CHEBI:53171"/>
        <dbReference type="ChEBI" id="CHEBI:53173"/>
    </reaction>
    <physiologicalReaction direction="left-to-right" evidence="18">
        <dbReference type="Rhea" id="RHEA:26394"/>
    </physiologicalReaction>
</comment>